<dbReference type="Pfam" id="PF01084">
    <property type="entry name" value="Ribosomal_S18"/>
    <property type="match status" value="1"/>
</dbReference>
<comment type="function">
    <text evidence="7">Binds as a heterodimer with protein bS6 to the central domain of the 16S rRNA, where it helps stabilize the platform of the 30S subunit.</text>
</comment>
<evidence type="ECO:0000256" key="2">
    <source>
        <dbReference type="ARBA" id="ARBA00022730"/>
    </source>
</evidence>
<keyword evidence="11" id="KW-1185">Reference proteome</keyword>
<dbReference type="PRINTS" id="PR00974">
    <property type="entry name" value="RIBOSOMALS18"/>
</dbReference>
<dbReference type="InterPro" id="IPR001648">
    <property type="entry name" value="Ribosomal_bS18"/>
</dbReference>
<keyword evidence="2 7" id="KW-0699">rRNA-binding</keyword>
<evidence type="ECO:0000256" key="7">
    <source>
        <dbReference type="HAMAP-Rule" id="MF_00270"/>
    </source>
</evidence>
<dbReference type="PANTHER" id="PTHR13479:SF40">
    <property type="entry name" value="SMALL RIBOSOMAL SUBUNIT PROTEIN BS18M"/>
    <property type="match status" value="1"/>
</dbReference>
<keyword evidence="4 7" id="KW-0689">Ribosomal protein</keyword>
<accession>A0A2T3W6K1</accession>
<protein>
    <recommendedName>
        <fullName evidence="6 7">Small ribosomal subunit protein bS18</fullName>
    </recommendedName>
</protein>
<evidence type="ECO:0000256" key="6">
    <source>
        <dbReference type="ARBA" id="ARBA00035141"/>
    </source>
</evidence>
<dbReference type="FunFam" id="4.10.640.10:FF:000015">
    <property type="entry name" value="30S ribosomal protein S18"/>
    <property type="match status" value="1"/>
</dbReference>
<evidence type="ECO:0000256" key="4">
    <source>
        <dbReference type="ARBA" id="ARBA00022980"/>
    </source>
</evidence>
<evidence type="ECO:0000256" key="1">
    <source>
        <dbReference type="ARBA" id="ARBA00005589"/>
    </source>
</evidence>
<evidence type="ECO:0000256" key="8">
    <source>
        <dbReference type="RuleBase" id="RU003910"/>
    </source>
</evidence>
<feature type="compositionally biased region" description="Basic residues" evidence="9">
    <location>
        <begin position="11"/>
        <end position="21"/>
    </location>
</feature>
<dbReference type="GO" id="GO:0070181">
    <property type="term" value="F:small ribosomal subunit rRNA binding"/>
    <property type="evidence" value="ECO:0007669"/>
    <property type="project" value="TreeGrafter"/>
</dbReference>
<dbReference type="SUPFAM" id="SSF46911">
    <property type="entry name" value="Ribosomal protein S18"/>
    <property type="match status" value="1"/>
</dbReference>
<dbReference type="Proteomes" id="UP000240317">
    <property type="component" value="Unassembled WGS sequence"/>
</dbReference>
<dbReference type="GO" id="GO:0022627">
    <property type="term" value="C:cytosolic small ribosomal subunit"/>
    <property type="evidence" value="ECO:0007669"/>
    <property type="project" value="TreeGrafter"/>
</dbReference>
<comment type="subunit">
    <text evidence="7">Part of the 30S ribosomal subunit. Forms a tight heterodimer with protein bS6.</text>
</comment>
<comment type="similarity">
    <text evidence="1 7 8">Belongs to the bacterial ribosomal protein bS18 family.</text>
</comment>
<dbReference type="OrthoDB" id="9812008at2"/>
<keyword evidence="3 7" id="KW-0694">RNA-binding</keyword>
<organism evidence="10 11">
    <name type="scientific">Deinococcus arcticus</name>
    <dbReference type="NCBI Taxonomy" id="2136176"/>
    <lineage>
        <taxon>Bacteria</taxon>
        <taxon>Thermotogati</taxon>
        <taxon>Deinococcota</taxon>
        <taxon>Deinococci</taxon>
        <taxon>Deinococcales</taxon>
        <taxon>Deinococcaceae</taxon>
        <taxon>Deinococcus</taxon>
    </lineage>
</organism>
<evidence type="ECO:0000313" key="11">
    <source>
        <dbReference type="Proteomes" id="UP000240317"/>
    </source>
</evidence>
<evidence type="ECO:0000256" key="9">
    <source>
        <dbReference type="SAM" id="MobiDB-lite"/>
    </source>
</evidence>
<evidence type="ECO:0000256" key="5">
    <source>
        <dbReference type="ARBA" id="ARBA00023274"/>
    </source>
</evidence>
<evidence type="ECO:0000313" key="10">
    <source>
        <dbReference type="EMBL" id="PTA67507.1"/>
    </source>
</evidence>
<keyword evidence="5 7" id="KW-0687">Ribonucleoprotein</keyword>
<dbReference type="HAMAP" id="MF_00270">
    <property type="entry name" value="Ribosomal_bS18"/>
    <property type="match status" value="1"/>
</dbReference>
<dbReference type="Gene3D" id="4.10.640.10">
    <property type="entry name" value="Ribosomal protein S18"/>
    <property type="match status" value="1"/>
</dbReference>
<dbReference type="GO" id="GO:0006412">
    <property type="term" value="P:translation"/>
    <property type="evidence" value="ECO:0007669"/>
    <property type="project" value="UniProtKB-UniRule"/>
</dbReference>
<dbReference type="InterPro" id="IPR036870">
    <property type="entry name" value="Ribosomal_bS18_sf"/>
</dbReference>
<proteinExistence type="inferred from homology"/>
<dbReference type="NCBIfam" id="TIGR00165">
    <property type="entry name" value="S18"/>
    <property type="match status" value="1"/>
</dbReference>
<name>A0A2T3W6K1_9DEIO</name>
<dbReference type="AlphaFoldDB" id="A0A2T3W6K1"/>
<feature type="region of interest" description="Disordered" evidence="9">
    <location>
        <begin position="1"/>
        <end position="26"/>
    </location>
</feature>
<sequence>MTQANNAERKPRGKGPKRPRKPKVDPFSIGELEITDYKDVKMLRRFVSDTGKILPRRRTGLSAKHQRRIAQTIKIARQLALLPYTEKLVRK</sequence>
<reference evidence="10 11" key="1">
    <citation type="submission" date="2018-03" db="EMBL/GenBank/DDBJ databases">
        <title>Draft genome of Deinococcus sp. OD32.</title>
        <authorList>
            <person name="Wang X.-P."/>
            <person name="Du Z.-J."/>
        </authorList>
    </citation>
    <scope>NUCLEOTIDE SEQUENCE [LARGE SCALE GENOMIC DNA]</scope>
    <source>
        <strain evidence="10 11">OD32</strain>
    </source>
</reference>
<gene>
    <name evidence="7 10" type="primary">rpsR</name>
    <name evidence="10" type="ORF">C8263_11740</name>
</gene>
<comment type="caution">
    <text evidence="10">The sequence shown here is derived from an EMBL/GenBank/DDBJ whole genome shotgun (WGS) entry which is preliminary data.</text>
</comment>
<dbReference type="PANTHER" id="PTHR13479">
    <property type="entry name" value="30S RIBOSOMAL PROTEIN S18"/>
    <property type="match status" value="1"/>
</dbReference>
<evidence type="ECO:0000256" key="3">
    <source>
        <dbReference type="ARBA" id="ARBA00022884"/>
    </source>
</evidence>
<dbReference type="GO" id="GO:0003735">
    <property type="term" value="F:structural constituent of ribosome"/>
    <property type="evidence" value="ECO:0007669"/>
    <property type="project" value="InterPro"/>
</dbReference>
<dbReference type="EMBL" id="PYSV01000011">
    <property type="protein sequence ID" value="PTA67507.1"/>
    <property type="molecule type" value="Genomic_DNA"/>
</dbReference>
<dbReference type="RefSeq" id="WP_107138328.1">
    <property type="nucleotide sequence ID" value="NZ_PYSV01000011.1"/>
</dbReference>